<feature type="transmembrane region" description="Helical" evidence="6">
    <location>
        <begin position="125"/>
        <end position="143"/>
    </location>
</feature>
<keyword evidence="3 6" id="KW-0812">Transmembrane</keyword>
<feature type="transmembrane region" description="Helical" evidence="6">
    <location>
        <begin position="149"/>
        <end position="171"/>
    </location>
</feature>
<evidence type="ECO:0000256" key="3">
    <source>
        <dbReference type="ARBA" id="ARBA00022692"/>
    </source>
</evidence>
<keyword evidence="8" id="KW-1185">Reference proteome</keyword>
<feature type="transmembrane region" description="Helical" evidence="6">
    <location>
        <begin position="534"/>
        <end position="558"/>
    </location>
</feature>
<feature type="transmembrane region" description="Helical" evidence="6">
    <location>
        <begin position="377"/>
        <end position="394"/>
    </location>
</feature>
<organism evidence="7 8">
    <name type="scientific">Mycoplana rhizolycopersici</name>
    <dbReference type="NCBI Taxonomy" id="2746702"/>
    <lineage>
        <taxon>Bacteria</taxon>
        <taxon>Pseudomonadati</taxon>
        <taxon>Pseudomonadota</taxon>
        <taxon>Alphaproteobacteria</taxon>
        <taxon>Hyphomicrobiales</taxon>
        <taxon>Rhizobiaceae</taxon>
        <taxon>Mycoplana</taxon>
    </lineage>
</organism>
<comment type="caution">
    <text evidence="7">The sequence shown here is derived from an EMBL/GenBank/DDBJ whole genome shotgun (WGS) entry which is preliminary data.</text>
</comment>
<dbReference type="InterPro" id="IPR011701">
    <property type="entry name" value="MFS"/>
</dbReference>
<feature type="transmembrane region" description="Helical" evidence="6">
    <location>
        <begin position="406"/>
        <end position="430"/>
    </location>
</feature>
<accession>A0ABX2QHP2</accession>
<keyword evidence="5 6" id="KW-0472">Membrane</keyword>
<keyword evidence="2" id="KW-0813">Transport</keyword>
<feature type="transmembrane region" description="Helical" evidence="6">
    <location>
        <begin position="57"/>
        <end position="83"/>
    </location>
</feature>
<dbReference type="Proteomes" id="UP000659172">
    <property type="component" value="Unassembled WGS sequence"/>
</dbReference>
<gene>
    <name evidence="7" type="ORF">HV823_18625</name>
</gene>
<protein>
    <submittedName>
        <fullName evidence="7">MFS transporter</fullName>
    </submittedName>
</protein>
<name>A0ABX2QHP2_9HYPH</name>
<dbReference type="PANTHER" id="PTHR42718:SF9">
    <property type="entry name" value="MAJOR FACILITATOR SUPERFAMILY MULTIDRUG TRANSPORTER MFSC"/>
    <property type="match status" value="1"/>
</dbReference>
<dbReference type="PANTHER" id="PTHR42718">
    <property type="entry name" value="MAJOR FACILITATOR SUPERFAMILY MULTIDRUG TRANSPORTER MFSC"/>
    <property type="match status" value="1"/>
</dbReference>
<evidence type="ECO:0000256" key="6">
    <source>
        <dbReference type="SAM" id="Phobius"/>
    </source>
</evidence>
<evidence type="ECO:0000256" key="4">
    <source>
        <dbReference type="ARBA" id="ARBA00022989"/>
    </source>
</evidence>
<evidence type="ECO:0000256" key="5">
    <source>
        <dbReference type="ARBA" id="ARBA00023136"/>
    </source>
</evidence>
<dbReference type="InterPro" id="IPR036259">
    <property type="entry name" value="MFS_trans_sf"/>
</dbReference>
<feature type="transmembrane region" description="Helical" evidence="6">
    <location>
        <begin position="183"/>
        <end position="201"/>
    </location>
</feature>
<feature type="transmembrane region" description="Helical" evidence="6">
    <location>
        <begin position="246"/>
        <end position="272"/>
    </location>
</feature>
<evidence type="ECO:0000313" key="7">
    <source>
        <dbReference type="EMBL" id="NVP57278.1"/>
    </source>
</evidence>
<dbReference type="Pfam" id="PF07690">
    <property type="entry name" value="MFS_1"/>
    <property type="match status" value="1"/>
</dbReference>
<dbReference type="EMBL" id="JABXYK010000012">
    <property type="protein sequence ID" value="NVP57278.1"/>
    <property type="molecule type" value="Genomic_DNA"/>
</dbReference>
<dbReference type="SUPFAM" id="SSF103473">
    <property type="entry name" value="MFS general substrate transporter"/>
    <property type="match status" value="1"/>
</dbReference>
<dbReference type="Gene3D" id="1.20.1250.20">
    <property type="entry name" value="MFS general substrate transporter like domains"/>
    <property type="match status" value="1"/>
</dbReference>
<evidence type="ECO:0000256" key="1">
    <source>
        <dbReference type="ARBA" id="ARBA00004141"/>
    </source>
</evidence>
<keyword evidence="4 6" id="KW-1133">Transmembrane helix</keyword>
<feature type="transmembrane region" description="Helical" evidence="6">
    <location>
        <begin position="213"/>
        <end position="234"/>
    </location>
</feature>
<reference evidence="7 8" key="1">
    <citation type="submission" date="2020-06" db="EMBL/GenBank/DDBJ databases">
        <title>Rhizobium sp.nov. isolated from the tomato plant.</title>
        <authorList>
            <person name="Thin K.K."/>
            <person name="Zhang X."/>
            <person name="He S."/>
        </authorList>
    </citation>
    <scope>NUCLEOTIDE SEQUENCE [LARGE SCALE GENOMIC DNA]</scope>
    <source>
        <strain evidence="7 8">DBTS2</strain>
    </source>
</reference>
<dbReference type="RefSeq" id="WP_176951245.1">
    <property type="nucleotide sequence ID" value="NZ_JABXYK010000012.1"/>
</dbReference>
<sequence>MAEPARADVAGRTPSGPQALRKRLHFYEDEAFDFPPAVRSVIPGAPPTPAHPPARRIVYAATSLLAGLTGGLGNAVVLANLPYLEGSLGLDLSEIAWLPVVYLVTNAVTGCVLVKYRQQFGIRSFCMIFLSLQVLLIAAHLAVRGLDSAIAVRAASGISGSALTSLGVLYMIQALPASHRQKAVTLGIGLQPLALLLARLLPTDALAFGNWVGLYLFELGLSLLTLAAVMLVRLPPNQRVKAFSRWDALSFVFYASGIGLLGSAIGLGGYLWWTNESWIGWALAASIACLGVAFLIEYFRADPLIDVRWLSAGTIVRWTIVTIAARIVLSEQSIAVVGMLRDAGLVNEDFSSLSWVIFLAAVAGLVVGALSVGPNRLAGLVMLAISLVAVAAFLDSFSSLSTRAPQLYLTQAMIAFSTTMFIGPSFVFGLNEVIAGGGKRMTSFIALFGMTQSIGSLIGTALIQTYLYFAQQWHLADLAAQAEKIAPMVPDTTRALAARYQPTLQDPLLRSAEGVAQFSQQILMDARIAAYDDVFLAVALLALATTAAMLLFFAWSWLRPFTAEAKAS</sequence>
<evidence type="ECO:0000256" key="2">
    <source>
        <dbReference type="ARBA" id="ARBA00022448"/>
    </source>
</evidence>
<feature type="transmembrane region" description="Helical" evidence="6">
    <location>
        <begin position="352"/>
        <end position="370"/>
    </location>
</feature>
<comment type="subcellular location">
    <subcellularLocation>
        <location evidence="1">Membrane</location>
        <topology evidence="1">Multi-pass membrane protein</topology>
    </subcellularLocation>
</comment>
<feature type="transmembrane region" description="Helical" evidence="6">
    <location>
        <begin position="442"/>
        <end position="469"/>
    </location>
</feature>
<feature type="transmembrane region" description="Helical" evidence="6">
    <location>
        <begin position="278"/>
        <end position="299"/>
    </location>
</feature>
<proteinExistence type="predicted"/>
<evidence type="ECO:0000313" key="8">
    <source>
        <dbReference type="Proteomes" id="UP000659172"/>
    </source>
</evidence>
<feature type="transmembrane region" description="Helical" evidence="6">
    <location>
        <begin position="95"/>
        <end position="113"/>
    </location>
</feature>